<evidence type="ECO:0000313" key="2">
    <source>
        <dbReference type="EMBL" id="RTR31324.1"/>
    </source>
</evidence>
<evidence type="ECO:0008006" key="4">
    <source>
        <dbReference type="Google" id="ProtNLM"/>
    </source>
</evidence>
<dbReference type="EMBL" id="RXNV01000006">
    <property type="protein sequence ID" value="RTR31324.1"/>
    <property type="molecule type" value="Genomic_DNA"/>
</dbReference>
<dbReference type="Proteomes" id="UP000282060">
    <property type="component" value="Unassembled WGS sequence"/>
</dbReference>
<sequence>MRTLLFVICTLLTSFAQASSYVEGDLVSQIELLDQFENKIAVSEETRTLLFSRNMKGGDIIKEALEVLTAEQKQTSDKLVYVADISGMPSLIAKFVAIPQMKDLPFSMALDREGETTRLLPSEKDQATLIKLDGLKVMSVSTFDSSAELIKALR</sequence>
<dbReference type="AlphaFoldDB" id="A0A3S0RLH6"/>
<evidence type="ECO:0000256" key="1">
    <source>
        <dbReference type="SAM" id="SignalP"/>
    </source>
</evidence>
<proteinExistence type="predicted"/>
<organism evidence="2 3">
    <name type="scientific">Shewanella atlantica</name>
    <dbReference type="NCBI Taxonomy" id="271099"/>
    <lineage>
        <taxon>Bacteria</taxon>
        <taxon>Pseudomonadati</taxon>
        <taxon>Pseudomonadota</taxon>
        <taxon>Gammaproteobacteria</taxon>
        <taxon>Alteromonadales</taxon>
        <taxon>Shewanellaceae</taxon>
        <taxon>Shewanella</taxon>
    </lineage>
</organism>
<protein>
    <recommendedName>
        <fullName evidence="4">FAD/FMN-containing dehydrogenase</fullName>
    </recommendedName>
</protein>
<feature type="chain" id="PRO_5018533866" description="FAD/FMN-containing dehydrogenase" evidence="1">
    <location>
        <begin position="19"/>
        <end position="154"/>
    </location>
</feature>
<feature type="signal peptide" evidence="1">
    <location>
        <begin position="1"/>
        <end position="18"/>
    </location>
</feature>
<keyword evidence="3" id="KW-1185">Reference proteome</keyword>
<name>A0A3S0RLH6_9GAMM</name>
<comment type="caution">
    <text evidence="2">The sequence shown here is derived from an EMBL/GenBank/DDBJ whole genome shotgun (WGS) entry which is preliminary data.</text>
</comment>
<reference evidence="2 3" key="1">
    <citation type="submission" date="2018-12" db="EMBL/GenBank/DDBJ databases">
        <authorList>
            <person name="Yu L."/>
        </authorList>
    </citation>
    <scope>NUCLEOTIDE SEQUENCE [LARGE SCALE GENOMIC DNA]</scope>
    <source>
        <strain evidence="2 3">HAW-EB5</strain>
    </source>
</reference>
<dbReference type="OrthoDB" id="5786920at2"/>
<evidence type="ECO:0000313" key="3">
    <source>
        <dbReference type="Proteomes" id="UP000282060"/>
    </source>
</evidence>
<gene>
    <name evidence="2" type="ORF">EKG39_14785</name>
</gene>
<accession>A0A3S0RLH6</accession>
<keyword evidence="1" id="KW-0732">Signal</keyword>
<dbReference type="RefSeq" id="WP_126506522.1">
    <property type="nucleotide sequence ID" value="NZ_RXNV01000006.1"/>
</dbReference>